<dbReference type="SMART" id="SM00388">
    <property type="entry name" value="HisKA"/>
    <property type="match status" value="1"/>
</dbReference>
<dbReference type="Pfam" id="PF00512">
    <property type="entry name" value="HisKA"/>
    <property type="match status" value="1"/>
</dbReference>
<evidence type="ECO:0000256" key="6">
    <source>
        <dbReference type="ARBA" id="ARBA00022777"/>
    </source>
</evidence>
<evidence type="ECO:0000256" key="4">
    <source>
        <dbReference type="ARBA" id="ARBA00022679"/>
    </source>
</evidence>
<dbReference type="InterPro" id="IPR003661">
    <property type="entry name" value="HisK_dim/P_dom"/>
</dbReference>
<dbReference type="InterPro" id="IPR013767">
    <property type="entry name" value="PAS_fold"/>
</dbReference>
<evidence type="ECO:0000256" key="8">
    <source>
        <dbReference type="ARBA" id="ARBA00023012"/>
    </source>
</evidence>
<dbReference type="CDD" id="cd00082">
    <property type="entry name" value="HisKA"/>
    <property type="match status" value="1"/>
</dbReference>
<dbReference type="NCBIfam" id="TIGR00229">
    <property type="entry name" value="sensory_box"/>
    <property type="match status" value="1"/>
</dbReference>
<evidence type="ECO:0000313" key="12">
    <source>
        <dbReference type="Proteomes" id="UP000179467"/>
    </source>
</evidence>
<dbReference type="EMBL" id="MIPT01000001">
    <property type="protein sequence ID" value="OHT18573.1"/>
    <property type="molecule type" value="Genomic_DNA"/>
</dbReference>
<dbReference type="PANTHER" id="PTHR43065">
    <property type="entry name" value="SENSOR HISTIDINE KINASE"/>
    <property type="match status" value="1"/>
</dbReference>
<dbReference type="InterPro" id="IPR000014">
    <property type="entry name" value="PAS"/>
</dbReference>
<dbReference type="Pfam" id="PF00989">
    <property type="entry name" value="PAS"/>
    <property type="match status" value="1"/>
</dbReference>
<dbReference type="GO" id="GO:0000155">
    <property type="term" value="F:phosphorelay sensor kinase activity"/>
    <property type="evidence" value="ECO:0007669"/>
    <property type="project" value="InterPro"/>
</dbReference>
<keyword evidence="3" id="KW-0597">Phosphoprotein</keyword>
<keyword evidence="6 11" id="KW-0418">Kinase</keyword>
<keyword evidence="5" id="KW-0547">Nucleotide-binding</keyword>
<dbReference type="SUPFAM" id="SSF55785">
    <property type="entry name" value="PYP-like sensor domain (PAS domain)"/>
    <property type="match status" value="1"/>
</dbReference>
<keyword evidence="4 11" id="KW-0808">Transferase</keyword>
<dbReference type="GO" id="GO:0005524">
    <property type="term" value="F:ATP binding"/>
    <property type="evidence" value="ECO:0007669"/>
    <property type="project" value="UniProtKB-KW"/>
</dbReference>
<keyword evidence="7" id="KW-0067">ATP-binding</keyword>
<evidence type="ECO:0000256" key="1">
    <source>
        <dbReference type="ARBA" id="ARBA00000085"/>
    </source>
</evidence>
<dbReference type="Proteomes" id="UP000179467">
    <property type="component" value="Unassembled WGS sequence"/>
</dbReference>
<evidence type="ECO:0000256" key="3">
    <source>
        <dbReference type="ARBA" id="ARBA00022553"/>
    </source>
</evidence>
<gene>
    <name evidence="11" type="primary">tmoS_1</name>
    <name evidence="11" type="ORF">BHE75_00547</name>
</gene>
<dbReference type="SMART" id="SM00091">
    <property type="entry name" value="PAS"/>
    <property type="match status" value="2"/>
</dbReference>
<comment type="catalytic activity">
    <reaction evidence="1">
        <text>ATP + protein L-histidine = ADP + protein N-phospho-L-histidine.</text>
        <dbReference type="EC" id="2.7.13.3"/>
    </reaction>
</comment>
<dbReference type="AlphaFoldDB" id="A0A1S1HB84"/>
<accession>A0A1S1HB84</accession>
<reference evidence="11 12" key="1">
    <citation type="submission" date="2016-09" db="EMBL/GenBank/DDBJ databases">
        <title>Metabolic pathway, cell adaptation mechanisms and a novel monoxygenase revealed through proteogenomic-transcription analysis of a Sphingomonas haloaromaticamans strain degrading the fungicide ortho-phenylphenol.</title>
        <authorList>
            <person name="Perruchon C."/>
            <person name="Papadopoulou E.S."/>
            <person name="Rousidou C."/>
            <person name="Vasileiadis S."/>
            <person name="Tanou G."/>
            <person name="Amoutzias G."/>
            <person name="Molassiotis A."/>
            <person name="Karpouzas D.G."/>
        </authorList>
    </citation>
    <scope>NUCLEOTIDE SEQUENCE [LARGE SCALE GENOMIC DNA]</scope>
    <source>
        <strain evidence="11 12">P3</strain>
    </source>
</reference>
<keyword evidence="12" id="KW-1185">Reference proteome</keyword>
<protein>
    <recommendedName>
        <fullName evidence="2">histidine kinase</fullName>
        <ecNumber evidence="2">2.7.13.3</ecNumber>
    </recommendedName>
</protein>
<dbReference type="PROSITE" id="PS50112">
    <property type="entry name" value="PAS"/>
    <property type="match status" value="1"/>
</dbReference>
<sequence>MTSPLREPRDHDEAGIAEFASESIVILDESGRVRSWNPAAEHIFGWPALAVRGRHIAELSPSRADEQRAWTHLLQEGSWHGRISRYTRDGGTVRAEVRRHLRYDGTGERCDVIEFACPIRNNGEARYDAGPVPDRITAASWEIDVSPAAEIIAQIAARADSAPEEELRDLYSRLVERALIVEVNERTARLVGGNRGPALLAGQSVAAFWPVGSRGILAELVLEALRDREGKVCRRQLASDGILRDPLVTVWRAVRAHPERLFIAVNGAADDDRSYLFLRASEARYRKLIDYMPVALWQVDASHMGKIYARLRADGVVDFERYLEEHPELVELAATTVNVTDVNRRAIELVGGAGVQDLIRPVSYLFAANPAALRRVMIGRFTGRKNYSELMKLRTLDNRVLDVRFSVTYPEPLLELDTTIFSLEDVTEQLRMETQLRQLQADFSHAARVSMLGELASSIAHEVNQPLAAIVTNAETSLRWLGRDKPDIGKVEQLTARIVASARRADEIVQRVRGMAVKQAPAPVELAFNEIIQESLLFVHHEVEMRAVRVTSAYARGLPAVIGDRIQLQQVIVNMLINAIQAVEACDEAQREITISTGTDEKGDLLFKLRDRGPGIAPDHIERIFEGFFTTKAHGMGIGLAICRSIVAAHGGELSASNRPGGGAEFRVVLPRAGRFAATARIAASPGRSLADGTSNTR</sequence>
<dbReference type="InterPro" id="IPR036097">
    <property type="entry name" value="HisK_dim/P_sf"/>
</dbReference>
<dbReference type="InterPro" id="IPR036890">
    <property type="entry name" value="HATPase_C_sf"/>
</dbReference>
<dbReference type="Gene3D" id="3.30.565.10">
    <property type="entry name" value="Histidine kinase-like ATPase, C-terminal domain"/>
    <property type="match status" value="1"/>
</dbReference>
<dbReference type="SMART" id="SM00387">
    <property type="entry name" value="HATPase_c"/>
    <property type="match status" value="1"/>
</dbReference>
<name>A0A1S1HB84_9SPHN</name>
<dbReference type="Gene3D" id="3.30.450.20">
    <property type="entry name" value="PAS domain"/>
    <property type="match status" value="1"/>
</dbReference>
<dbReference type="PROSITE" id="PS50109">
    <property type="entry name" value="HIS_KIN"/>
    <property type="match status" value="1"/>
</dbReference>
<dbReference type="PANTHER" id="PTHR43065:SF10">
    <property type="entry name" value="PEROXIDE STRESS-ACTIVATED HISTIDINE KINASE MAK3"/>
    <property type="match status" value="1"/>
</dbReference>
<dbReference type="OrthoDB" id="9789238at2"/>
<dbReference type="InterPro" id="IPR005467">
    <property type="entry name" value="His_kinase_dom"/>
</dbReference>
<organism evidence="11 12">
    <name type="scientific">Edaphosphingomonas haloaromaticamans</name>
    <dbReference type="NCBI Taxonomy" id="653954"/>
    <lineage>
        <taxon>Bacteria</taxon>
        <taxon>Pseudomonadati</taxon>
        <taxon>Pseudomonadota</taxon>
        <taxon>Alphaproteobacteria</taxon>
        <taxon>Sphingomonadales</taxon>
        <taxon>Rhizorhabdaceae</taxon>
        <taxon>Edaphosphingomonas</taxon>
    </lineage>
</organism>
<dbReference type="InterPro" id="IPR003594">
    <property type="entry name" value="HATPase_dom"/>
</dbReference>
<dbReference type="Gene3D" id="1.10.287.130">
    <property type="match status" value="1"/>
</dbReference>
<evidence type="ECO:0000256" key="2">
    <source>
        <dbReference type="ARBA" id="ARBA00012438"/>
    </source>
</evidence>
<dbReference type="SUPFAM" id="SSF55874">
    <property type="entry name" value="ATPase domain of HSP90 chaperone/DNA topoisomerase II/histidine kinase"/>
    <property type="match status" value="1"/>
</dbReference>
<dbReference type="Pfam" id="PF02518">
    <property type="entry name" value="HATPase_c"/>
    <property type="match status" value="1"/>
</dbReference>
<dbReference type="CDD" id="cd00130">
    <property type="entry name" value="PAS"/>
    <property type="match status" value="1"/>
</dbReference>
<comment type="caution">
    <text evidence="11">The sequence shown here is derived from an EMBL/GenBank/DDBJ whole genome shotgun (WGS) entry which is preliminary data.</text>
</comment>
<feature type="domain" description="Histidine kinase" evidence="9">
    <location>
        <begin position="458"/>
        <end position="674"/>
    </location>
</feature>
<dbReference type="PRINTS" id="PR00344">
    <property type="entry name" value="BCTRLSENSOR"/>
</dbReference>
<keyword evidence="8" id="KW-0902">Two-component regulatory system</keyword>
<evidence type="ECO:0000259" key="10">
    <source>
        <dbReference type="PROSITE" id="PS50112"/>
    </source>
</evidence>
<evidence type="ECO:0000259" key="9">
    <source>
        <dbReference type="PROSITE" id="PS50109"/>
    </source>
</evidence>
<feature type="domain" description="PAS" evidence="10">
    <location>
        <begin position="16"/>
        <end position="59"/>
    </location>
</feature>
<dbReference type="InterPro" id="IPR035965">
    <property type="entry name" value="PAS-like_dom_sf"/>
</dbReference>
<dbReference type="RefSeq" id="WP_084652871.1">
    <property type="nucleotide sequence ID" value="NZ_MIPT01000001.1"/>
</dbReference>
<dbReference type="GO" id="GO:0006355">
    <property type="term" value="P:regulation of DNA-templated transcription"/>
    <property type="evidence" value="ECO:0007669"/>
    <property type="project" value="InterPro"/>
</dbReference>
<proteinExistence type="predicted"/>
<evidence type="ECO:0000256" key="5">
    <source>
        <dbReference type="ARBA" id="ARBA00022741"/>
    </source>
</evidence>
<evidence type="ECO:0000256" key="7">
    <source>
        <dbReference type="ARBA" id="ARBA00022840"/>
    </source>
</evidence>
<dbReference type="InterPro" id="IPR004358">
    <property type="entry name" value="Sig_transdc_His_kin-like_C"/>
</dbReference>
<dbReference type="SUPFAM" id="SSF47384">
    <property type="entry name" value="Homodimeric domain of signal transducing histidine kinase"/>
    <property type="match status" value="1"/>
</dbReference>
<evidence type="ECO:0000313" key="11">
    <source>
        <dbReference type="EMBL" id="OHT18573.1"/>
    </source>
</evidence>
<dbReference type="EC" id="2.7.13.3" evidence="2"/>